<feature type="chain" id="PRO_5034946961" evidence="2">
    <location>
        <begin position="21"/>
        <end position="433"/>
    </location>
</feature>
<feature type="compositionally biased region" description="Basic and acidic residues" evidence="1">
    <location>
        <begin position="299"/>
        <end position="325"/>
    </location>
</feature>
<evidence type="ECO:0000313" key="3">
    <source>
        <dbReference type="EMBL" id="KAF7334995.1"/>
    </source>
</evidence>
<proteinExistence type="predicted"/>
<dbReference type="OrthoDB" id="2919784at2759"/>
<dbReference type="EMBL" id="JACAZI010000025">
    <property type="protein sequence ID" value="KAF7334995.1"/>
    <property type="molecule type" value="Genomic_DNA"/>
</dbReference>
<gene>
    <name evidence="3" type="ORF">MVEN_02249700</name>
</gene>
<feature type="compositionally biased region" description="Polar residues" evidence="1">
    <location>
        <begin position="113"/>
        <end position="122"/>
    </location>
</feature>
<keyword evidence="2" id="KW-0732">Signal</keyword>
<feature type="region of interest" description="Disordered" evidence="1">
    <location>
        <begin position="83"/>
        <end position="172"/>
    </location>
</feature>
<accession>A0A8H6X5Q2</accession>
<comment type="caution">
    <text evidence="3">The sequence shown here is derived from an EMBL/GenBank/DDBJ whole genome shotgun (WGS) entry which is preliminary data.</text>
</comment>
<evidence type="ECO:0000313" key="4">
    <source>
        <dbReference type="Proteomes" id="UP000620124"/>
    </source>
</evidence>
<feature type="region of interest" description="Disordered" evidence="1">
    <location>
        <begin position="273"/>
        <end position="325"/>
    </location>
</feature>
<evidence type="ECO:0000256" key="2">
    <source>
        <dbReference type="SAM" id="SignalP"/>
    </source>
</evidence>
<name>A0A8H6X5Q2_9AGAR</name>
<reference evidence="3" key="1">
    <citation type="submission" date="2020-05" db="EMBL/GenBank/DDBJ databases">
        <title>Mycena genomes resolve the evolution of fungal bioluminescence.</title>
        <authorList>
            <person name="Tsai I.J."/>
        </authorList>
    </citation>
    <scope>NUCLEOTIDE SEQUENCE</scope>
    <source>
        <strain evidence="3">CCC161011</strain>
    </source>
</reference>
<feature type="compositionally biased region" description="Low complexity" evidence="1">
    <location>
        <begin position="97"/>
        <end position="112"/>
    </location>
</feature>
<sequence>MYVLALFSSLCLCFGRLTDCLFYATGRPETFPTLLDSPPSTSDARSLSKYTSYSYEDADATLDVTSFSAEGFSDFNLDLTCLSRPPSPPPSPPPQSDYPFSSYLPISPPSSSHRTVSFSTGPSPALGRAASAPRLSTSPRMSLTSVPSNGPGSGSWPHSRVGQGTPIDRGRRSAWAGEDLAEEVAEDGVLFSTVRSTSIDSMPQPSQRSISPLAEWNYVSPPPVVYKPQSERRRSTLSLVPLPESVKIQLPGINPDSSAEWASSTQKVLASPISAAASTSTPELSSEHTHFESAMQSMEELRTPDEHTNTTERDGAERERERERQMDNLDSGLESLNTAVDQGLGLIPGGMTWFDVGIIPGSGRDSPSVYSCDQPPSTLRISRPHSADPSESARFPLRERIPSTSSRLWWQRFLGRLRRLREKLRRHRHKTNA</sequence>
<feature type="compositionally biased region" description="Polar residues" evidence="1">
    <location>
        <begin position="134"/>
        <end position="150"/>
    </location>
</feature>
<feature type="signal peptide" evidence="2">
    <location>
        <begin position="1"/>
        <end position="20"/>
    </location>
</feature>
<feature type="compositionally biased region" description="Low complexity" evidence="1">
    <location>
        <begin position="273"/>
        <end position="282"/>
    </location>
</feature>
<protein>
    <submittedName>
        <fullName evidence="3">Uncharacterized protein</fullName>
    </submittedName>
</protein>
<keyword evidence="4" id="KW-1185">Reference proteome</keyword>
<dbReference type="AlphaFoldDB" id="A0A8H6X5Q2"/>
<evidence type="ECO:0000256" key="1">
    <source>
        <dbReference type="SAM" id="MobiDB-lite"/>
    </source>
</evidence>
<dbReference type="Proteomes" id="UP000620124">
    <property type="component" value="Unassembled WGS sequence"/>
</dbReference>
<feature type="compositionally biased region" description="Pro residues" evidence="1">
    <location>
        <begin position="85"/>
        <end position="96"/>
    </location>
</feature>
<organism evidence="3 4">
    <name type="scientific">Mycena venus</name>
    <dbReference type="NCBI Taxonomy" id="2733690"/>
    <lineage>
        <taxon>Eukaryota</taxon>
        <taxon>Fungi</taxon>
        <taxon>Dikarya</taxon>
        <taxon>Basidiomycota</taxon>
        <taxon>Agaricomycotina</taxon>
        <taxon>Agaricomycetes</taxon>
        <taxon>Agaricomycetidae</taxon>
        <taxon>Agaricales</taxon>
        <taxon>Marasmiineae</taxon>
        <taxon>Mycenaceae</taxon>
        <taxon>Mycena</taxon>
    </lineage>
</organism>